<name>A0AAV2E7C8_9ROSI</name>
<gene>
    <name evidence="1" type="ORF">LTRI10_LOCUS23136</name>
</gene>
<accession>A0AAV2E7C8</accession>
<evidence type="ECO:0000313" key="1">
    <source>
        <dbReference type="EMBL" id="CAL1381780.1"/>
    </source>
</evidence>
<dbReference type="AlphaFoldDB" id="A0AAV2E7C8"/>
<keyword evidence="2" id="KW-1185">Reference proteome</keyword>
<protein>
    <submittedName>
        <fullName evidence="1">Uncharacterized protein</fullName>
    </submittedName>
</protein>
<dbReference type="EMBL" id="OZ034817">
    <property type="protein sequence ID" value="CAL1381780.1"/>
    <property type="molecule type" value="Genomic_DNA"/>
</dbReference>
<organism evidence="1 2">
    <name type="scientific">Linum trigynum</name>
    <dbReference type="NCBI Taxonomy" id="586398"/>
    <lineage>
        <taxon>Eukaryota</taxon>
        <taxon>Viridiplantae</taxon>
        <taxon>Streptophyta</taxon>
        <taxon>Embryophyta</taxon>
        <taxon>Tracheophyta</taxon>
        <taxon>Spermatophyta</taxon>
        <taxon>Magnoliopsida</taxon>
        <taxon>eudicotyledons</taxon>
        <taxon>Gunneridae</taxon>
        <taxon>Pentapetalae</taxon>
        <taxon>rosids</taxon>
        <taxon>fabids</taxon>
        <taxon>Malpighiales</taxon>
        <taxon>Linaceae</taxon>
        <taxon>Linum</taxon>
    </lineage>
</organism>
<proteinExistence type="predicted"/>
<evidence type="ECO:0000313" key="2">
    <source>
        <dbReference type="Proteomes" id="UP001497516"/>
    </source>
</evidence>
<sequence>MLGRIRVSSFLEWGLIWWRTRSRMERRRVMVAWVAGDRGVKEGGDEEWDEEDSDSEYDLQIVLNDTRPMGMDSSMIKERKWK</sequence>
<reference evidence="1 2" key="1">
    <citation type="submission" date="2024-04" db="EMBL/GenBank/DDBJ databases">
        <authorList>
            <person name="Fracassetti M."/>
        </authorList>
    </citation>
    <scope>NUCLEOTIDE SEQUENCE [LARGE SCALE GENOMIC DNA]</scope>
</reference>
<dbReference type="Proteomes" id="UP001497516">
    <property type="component" value="Chromosome 4"/>
</dbReference>